<reference evidence="10" key="1">
    <citation type="submission" date="2025-08" db="UniProtKB">
        <authorList>
            <consortium name="Ensembl"/>
        </authorList>
    </citation>
    <scope>IDENTIFICATION</scope>
</reference>
<dbReference type="InterPro" id="IPR008250">
    <property type="entry name" value="ATPase_P-typ_transduc_dom_A_sf"/>
</dbReference>
<protein>
    <recommendedName>
        <fullName evidence="9">P-type ATPase A domain-containing protein</fullName>
    </recommendedName>
</protein>
<feature type="region of interest" description="Disordered" evidence="7">
    <location>
        <begin position="105"/>
        <end position="132"/>
    </location>
</feature>
<evidence type="ECO:0000259" key="9">
    <source>
        <dbReference type="Pfam" id="PF00122"/>
    </source>
</evidence>
<dbReference type="GO" id="GO:0031902">
    <property type="term" value="C:late endosome membrane"/>
    <property type="evidence" value="ECO:0007669"/>
    <property type="project" value="TreeGrafter"/>
</dbReference>
<dbReference type="Proteomes" id="UP000694392">
    <property type="component" value="Unplaced"/>
</dbReference>
<sequence>MVLWSLDNYYYYASAILFMSLVSICCSLDTIRKQYILLHDMVAAHNVLRVTVYRGRYETEEIFSTELVPGDVVLVPPGGMSVPCDAVLLSGTAIANESMLTGESVPVTKTPLPDPAQGATGPLPDPPYDPEEHKRHTLFCGTSIIQTRWYSGQPVRALVVRTGIGSRLL</sequence>
<evidence type="ECO:0000256" key="2">
    <source>
        <dbReference type="ARBA" id="ARBA00022723"/>
    </source>
</evidence>
<dbReference type="GO" id="GO:0019829">
    <property type="term" value="F:ATPase-coupled monoatomic cation transmembrane transporter activity"/>
    <property type="evidence" value="ECO:0007669"/>
    <property type="project" value="TreeGrafter"/>
</dbReference>
<feature type="domain" description="P-type ATPase A" evidence="9">
    <location>
        <begin position="49"/>
        <end position="166"/>
    </location>
</feature>
<evidence type="ECO:0000256" key="7">
    <source>
        <dbReference type="SAM" id="MobiDB-lite"/>
    </source>
</evidence>
<dbReference type="Gene3D" id="2.70.150.10">
    <property type="entry name" value="Calcium-transporting ATPase, cytoplasmic transduction domain A"/>
    <property type="match status" value="1"/>
</dbReference>
<keyword evidence="11" id="KW-1185">Reference proteome</keyword>
<keyword evidence="8" id="KW-0812">Transmembrane</keyword>
<evidence type="ECO:0000256" key="1">
    <source>
        <dbReference type="ARBA" id="ARBA00004141"/>
    </source>
</evidence>
<evidence type="ECO:0000256" key="4">
    <source>
        <dbReference type="ARBA" id="ARBA00022840"/>
    </source>
</evidence>
<keyword evidence="6" id="KW-1278">Translocase</keyword>
<dbReference type="AlphaFoldDB" id="A0A8D0G503"/>
<dbReference type="SUPFAM" id="SSF81653">
    <property type="entry name" value="Calcium ATPase, transduction domain A"/>
    <property type="match status" value="1"/>
</dbReference>
<evidence type="ECO:0000256" key="8">
    <source>
        <dbReference type="SAM" id="Phobius"/>
    </source>
</evidence>
<dbReference type="PANTHER" id="PTHR45630:SF12">
    <property type="entry name" value="POLYAMINE-TRANSPORTING ATPASE 13A3"/>
    <property type="match status" value="1"/>
</dbReference>
<dbReference type="GO" id="GO:0140358">
    <property type="term" value="F:P-type transmembrane transporter activity"/>
    <property type="evidence" value="ECO:0007669"/>
    <property type="project" value="InterPro"/>
</dbReference>
<dbReference type="Ensembl" id="ENSSPUT00000001409.1">
    <property type="protein sequence ID" value="ENSSPUP00000001332.1"/>
    <property type="gene ID" value="ENSSPUG00000001060.1"/>
</dbReference>
<evidence type="ECO:0000256" key="6">
    <source>
        <dbReference type="ARBA" id="ARBA00022967"/>
    </source>
</evidence>
<dbReference type="PANTHER" id="PTHR45630">
    <property type="entry name" value="CATION-TRANSPORTING ATPASE-RELATED"/>
    <property type="match status" value="1"/>
</dbReference>
<keyword evidence="4" id="KW-0067">ATP-binding</keyword>
<dbReference type="GO" id="GO:0046872">
    <property type="term" value="F:metal ion binding"/>
    <property type="evidence" value="ECO:0007669"/>
    <property type="project" value="UniProtKB-KW"/>
</dbReference>
<dbReference type="GeneTree" id="ENSGT00940000155941"/>
<keyword evidence="2" id="KW-0479">Metal-binding</keyword>
<dbReference type="OMA" id="NILYLSX"/>
<proteinExistence type="predicted"/>
<keyword evidence="3" id="KW-0547">Nucleotide-binding</keyword>
<keyword evidence="5" id="KW-0460">Magnesium</keyword>
<dbReference type="GO" id="GO:0006874">
    <property type="term" value="P:intracellular calcium ion homeostasis"/>
    <property type="evidence" value="ECO:0007669"/>
    <property type="project" value="TreeGrafter"/>
</dbReference>
<dbReference type="GO" id="GO:0005524">
    <property type="term" value="F:ATP binding"/>
    <property type="evidence" value="ECO:0007669"/>
    <property type="project" value="UniProtKB-KW"/>
</dbReference>
<feature type="transmembrane region" description="Helical" evidence="8">
    <location>
        <begin position="12"/>
        <end position="31"/>
    </location>
</feature>
<evidence type="ECO:0000256" key="3">
    <source>
        <dbReference type="ARBA" id="ARBA00022741"/>
    </source>
</evidence>
<name>A0A8D0G503_SPHPU</name>
<dbReference type="InterPro" id="IPR059000">
    <property type="entry name" value="ATPase_P-type_domA"/>
</dbReference>
<accession>A0A8D0G503</accession>
<keyword evidence="8" id="KW-1133">Transmembrane helix</keyword>
<evidence type="ECO:0000313" key="11">
    <source>
        <dbReference type="Proteomes" id="UP000694392"/>
    </source>
</evidence>
<evidence type="ECO:0000256" key="5">
    <source>
        <dbReference type="ARBA" id="ARBA00022842"/>
    </source>
</evidence>
<dbReference type="GO" id="GO:0015203">
    <property type="term" value="F:polyamine transmembrane transporter activity"/>
    <property type="evidence" value="ECO:0007669"/>
    <property type="project" value="TreeGrafter"/>
</dbReference>
<reference evidence="10" key="2">
    <citation type="submission" date="2025-09" db="UniProtKB">
        <authorList>
            <consortium name="Ensembl"/>
        </authorList>
    </citation>
    <scope>IDENTIFICATION</scope>
</reference>
<comment type="subcellular location">
    <subcellularLocation>
        <location evidence="1">Membrane</location>
        <topology evidence="1">Multi-pass membrane protein</topology>
    </subcellularLocation>
</comment>
<organism evidence="10 11">
    <name type="scientific">Sphenodon punctatus</name>
    <name type="common">Tuatara</name>
    <name type="synonym">Hatteria punctata</name>
    <dbReference type="NCBI Taxonomy" id="8508"/>
    <lineage>
        <taxon>Eukaryota</taxon>
        <taxon>Metazoa</taxon>
        <taxon>Chordata</taxon>
        <taxon>Craniata</taxon>
        <taxon>Vertebrata</taxon>
        <taxon>Euteleostomi</taxon>
        <taxon>Lepidosauria</taxon>
        <taxon>Sphenodontia</taxon>
        <taxon>Sphenodontidae</taxon>
        <taxon>Sphenodon</taxon>
    </lineage>
</organism>
<dbReference type="Pfam" id="PF00122">
    <property type="entry name" value="E1-E2_ATPase"/>
    <property type="match status" value="1"/>
</dbReference>
<evidence type="ECO:0000313" key="10">
    <source>
        <dbReference type="Ensembl" id="ENSSPUP00000001332.1"/>
    </source>
</evidence>
<dbReference type="InterPro" id="IPR006544">
    <property type="entry name" value="P-type_TPase_V"/>
</dbReference>
<keyword evidence="8" id="KW-0472">Membrane</keyword>